<reference evidence="2" key="1">
    <citation type="submission" date="2022-09" db="EMBL/GenBank/DDBJ databases">
        <authorList>
            <person name="Yuan C."/>
            <person name="Ke Z."/>
        </authorList>
    </citation>
    <scope>NUCLEOTIDE SEQUENCE</scope>
    <source>
        <strain evidence="2">LB-8</strain>
    </source>
</reference>
<comment type="caution">
    <text evidence="2">The sequence shown here is derived from an EMBL/GenBank/DDBJ whole genome shotgun (WGS) entry which is preliminary data.</text>
</comment>
<keyword evidence="1" id="KW-0812">Transmembrane</keyword>
<dbReference type="EMBL" id="JAOTIF010000002">
    <property type="protein sequence ID" value="MCU7548731.1"/>
    <property type="molecule type" value="Genomic_DNA"/>
</dbReference>
<protein>
    <submittedName>
        <fullName evidence="2">Uncharacterized protein</fullName>
    </submittedName>
</protein>
<feature type="transmembrane region" description="Helical" evidence="1">
    <location>
        <begin position="21"/>
        <end position="46"/>
    </location>
</feature>
<evidence type="ECO:0000313" key="2">
    <source>
        <dbReference type="EMBL" id="MCU7548731.1"/>
    </source>
</evidence>
<keyword evidence="1" id="KW-1133">Transmembrane helix</keyword>
<evidence type="ECO:0000313" key="3">
    <source>
        <dbReference type="Proteomes" id="UP001155483"/>
    </source>
</evidence>
<name>A0A9X2XUH7_9BACT</name>
<reference evidence="2" key="2">
    <citation type="submission" date="2023-04" db="EMBL/GenBank/DDBJ databases">
        <title>Paracnuella aquatica gen. nov., sp. nov., a member of the family Chitinophagaceae isolated from a hot spring.</title>
        <authorList>
            <person name="Wang C."/>
        </authorList>
    </citation>
    <scope>NUCLEOTIDE SEQUENCE</scope>
    <source>
        <strain evidence="2">LB-8</strain>
    </source>
</reference>
<dbReference type="Proteomes" id="UP001155483">
    <property type="component" value="Unassembled WGS sequence"/>
</dbReference>
<sequence length="177" mass="20825">MGKHPNKVQKQISFIKANGRFQLDIMDILFLLFLLFGFIVAGIGFYKVYQQGHVSFSTLFIIEAILLFSTLFIPFKYINTFSFQVIHTRLPFEANKDRIISYLRRKGLEVIYSPADDSILMAHMISLGFTSRLMEMTVICLDHKILLNIRSAYGKDIWNFQKDNRLYKREIEEFIQH</sequence>
<dbReference type="RefSeq" id="WP_279296174.1">
    <property type="nucleotide sequence ID" value="NZ_JAOTIF010000002.1"/>
</dbReference>
<gene>
    <name evidence="2" type="ORF">OCK74_06360</name>
</gene>
<keyword evidence="3" id="KW-1185">Reference proteome</keyword>
<evidence type="ECO:0000256" key="1">
    <source>
        <dbReference type="SAM" id="Phobius"/>
    </source>
</evidence>
<keyword evidence="1" id="KW-0472">Membrane</keyword>
<feature type="transmembrane region" description="Helical" evidence="1">
    <location>
        <begin position="52"/>
        <end position="73"/>
    </location>
</feature>
<organism evidence="2 3">
    <name type="scientific">Paraflavisolibacter caeni</name>
    <dbReference type="NCBI Taxonomy" id="2982496"/>
    <lineage>
        <taxon>Bacteria</taxon>
        <taxon>Pseudomonadati</taxon>
        <taxon>Bacteroidota</taxon>
        <taxon>Chitinophagia</taxon>
        <taxon>Chitinophagales</taxon>
        <taxon>Chitinophagaceae</taxon>
        <taxon>Paraflavisolibacter</taxon>
    </lineage>
</organism>
<accession>A0A9X2XUH7</accession>
<proteinExistence type="predicted"/>
<dbReference type="AlphaFoldDB" id="A0A9X2XUH7"/>